<evidence type="ECO:0000256" key="1">
    <source>
        <dbReference type="SAM" id="Phobius"/>
    </source>
</evidence>
<accession>A0A7C0U1J9</accession>
<evidence type="ECO:0000313" key="2">
    <source>
        <dbReference type="EMBL" id="HDD43494.1"/>
    </source>
</evidence>
<keyword evidence="1" id="KW-0812">Transmembrane</keyword>
<organism evidence="2">
    <name type="scientific">Desulfofervidus auxilii</name>
    <dbReference type="NCBI Taxonomy" id="1621989"/>
    <lineage>
        <taxon>Bacteria</taxon>
        <taxon>Pseudomonadati</taxon>
        <taxon>Thermodesulfobacteriota</taxon>
        <taxon>Candidatus Desulfofervidia</taxon>
        <taxon>Candidatus Desulfofervidales</taxon>
        <taxon>Candidatus Desulfofervidaceae</taxon>
        <taxon>Candidatus Desulfofervidus</taxon>
    </lineage>
</organism>
<dbReference type="Proteomes" id="UP000886289">
    <property type="component" value="Unassembled WGS sequence"/>
</dbReference>
<dbReference type="AlphaFoldDB" id="A0A7C0U1J9"/>
<dbReference type="PANTHER" id="PTHR31303">
    <property type="entry name" value="CTP-DEPENDENT DIACYLGLYCEROL KINASE 1"/>
    <property type="match status" value="1"/>
</dbReference>
<feature type="transmembrane region" description="Helical" evidence="1">
    <location>
        <begin position="72"/>
        <end position="93"/>
    </location>
</feature>
<name>A0A7C0U1J9_DESA2</name>
<feature type="transmembrane region" description="Helical" evidence="1">
    <location>
        <begin position="7"/>
        <end position="25"/>
    </location>
</feature>
<dbReference type="GO" id="GO:0004143">
    <property type="term" value="F:ATP-dependent diacylglycerol kinase activity"/>
    <property type="evidence" value="ECO:0007669"/>
    <property type="project" value="InterPro"/>
</dbReference>
<evidence type="ECO:0008006" key="3">
    <source>
        <dbReference type="Google" id="ProtNLM"/>
    </source>
</evidence>
<dbReference type="EMBL" id="DRBS01000055">
    <property type="protein sequence ID" value="HDD43494.1"/>
    <property type="molecule type" value="Genomic_DNA"/>
</dbReference>
<reference evidence="2" key="1">
    <citation type="journal article" date="2020" name="mSystems">
        <title>Genome- and Community-Level Interaction Insights into Carbon Utilization and Element Cycling Functions of Hydrothermarchaeota in Hydrothermal Sediment.</title>
        <authorList>
            <person name="Zhou Z."/>
            <person name="Liu Y."/>
            <person name="Xu W."/>
            <person name="Pan J."/>
            <person name="Luo Z.H."/>
            <person name="Li M."/>
        </authorList>
    </citation>
    <scope>NUCLEOTIDE SEQUENCE [LARGE SCALE GENOMIC DNA]</scope>
    <source>
        <strain evidence="2">HyVt-233</strain>
    </source>
</reference>
<gene>
    <name evidence="2" type="ORF">ENG63_01340</name>
</gene>
<dbReference type="PANTHER" id="PTHR31303:SF1">
    <property type="entry name" value="CTP-DEPENDENT DIACYLGLYCEROL KINASE 1"/>
    <property type="match status" value="1"/>
</dbReference>
<feature type="transmembrane region" description="Helical" evidence="1">
    <location>
        <begin position="31"/>
        <end position="51"/>
    </location>
</feature>
<keyword evidence="1" id="KW-1133">Transmembrane helix</keyword>
<keyword evidence="1" id="KW-0472">Membrane</keyword>
<protein>
    <recommendedName>
        <fullName evidence="3">Phosphatidate cytidylyltransferase</fullName>
    </recommendedName>
</protein>
<feature type="transmembrane region" description="Helical" evidence="1">
    <location>
        <begin position="99"/>
        <end position="120"/>
    </location>
</feature>
<proteinExistence type="predicted"/>
<feature type="transmembrane region" description="Helical" evidence="1">
    <location>
        <begin position="132"/>
        <end position="157"/>
    </location>
</feature>
<dbReference type="InterPro" id="IPR037997">
    <property type="entry name" value="Dgk1-like"/>
</dbReference>
<sequence length="185" mass="20973">MGFLLRKIWHLIGTIIPLIYFFSSLSPKKAALIVFVIFIFVFIGDVLRLFYPPLNKWFLNYFGFLVKEKEKKSITGSTYYLFAISITLFFFPKTIATCAILYLTLGDPIAAIVGHYFPLFRIWQEKSLGGTLANFIVCLNIGFYFFSPFVAIIGAITATLVELFSPIDDAISIPLCSALVLYYVL</sequence>
<comment type="caution">
    <text evidence="2">The sequence shown here is derived from an EMBL/GenBank/DDBJ whole genome shotgun (WGS) entry which is preliminary data.</text>
</comment>